<dbReference type="CDD" id="cd19958">
    <property type="entry name" value="pyocin_knob"/>
    <property type="match status" value="2"/>
</dbReference>
<dbReference type="Pfam" id="PF20744">
    <property type="entry name" value="gp37_trimer"/>
    <property type="match status" value="1"/>
</dbReference>
<dbReference type="Gene3D" id="6.20.80.10">
    <property type="match status" value="1"/>
</dbReference>
<evidence type="ECO:0000313" key="3">
    <source>
        <dbReference type="Proteomes" id="UP000222916"/>
    </source>
</evidence>
<protein>
    <submittedName>
        <fullName evidence="2">AP65-gp36-type tail fiber protein</fullName>
    </submittedName>
</protein>
<gene>
    <name evidence="2" type="ORF">Asalp_26590</name>
</gene>
<reference evidence="3" key="1">
    <citation type="journal article" date="2018" name="BMC Genomics">
        <title>The complete and fully assembled genome sequence of Aeromonas salmonicida subsp. pectinolytica and its comparative analysis with other Aeromonas species: investigation of the mobilome in environmental and pathogenic strains.</title>
        <authorList>
            <person name="Pfeiffer F."/>
            <person name="Zamora-Lagos M.A."/>
            <person name="Blettinger M."/>
            <person name="Yeroslaviz A."/>
            <person name="Dahl A."/>
            <person name="Gruber S."/>
            <person name="Habermann B.H."/>
        </authorList>
    </citation>
    <scope>NUCLEOTIDE SEQUENCE [LARGE SCALE GENOMIC DNA]</scope>
    <source>
        <strain evidence="3">34mel</strain>
    </source>
</reference>
<accession>A0A2D1QH93</accession>
<dbReference type="Proteomes" id="UP000222916">
    <property type="component" value="Chromosome"/>
</dbReference>
<evidence type="ECO:0000259" key="1">
    <source>
        <dbReference type="Pfam" id="PF20744"/>
    </source>
</evidence>
<dbReference type="InterPro" id="IPR048388">
    <property type="entry name" value="Gp37_trimer"/>
</dbReference>
<evidence type="ECO:0000313" key="2">
    <source>
        <dbReference type="EMBL" id="ATP09799.1"/>
    </source>
</evidence>
<dbReference type="EMBL" id="CP022426">
    <property type="protein sequence ID" value="ATP09799.1"/>
    <property type="molecule type" value="Genomic_DNA"/>
</dbReference>
<proteinExistence type="predicted"/>
<name>A0A2D1QH93_AERSA</name>
<sequence>MAQEKVLDIVKSTKSILTPYNVVADGKITSNKNAGLENMDDVYAQRMVLSGSQGYFQAGKKDRDINDQKMMFSGWFGTPLSQFRISMASGIQPQVYQGGVNYDILHRGNMPTPEDIKAMAIYDRPTGDDCNNAVLPGNYGVLANTVNTPYGIGPSGSTLLVTRWGNGANAQIFFTYGEDRVFVRRQYVGVWKPWFELYSTSNKQPVGGMGLGVGDATNALTITGNVRDFNLAKTNGTFTVEGAWANGIDNSPTATAHTGILQVSQRAFDNFTIQKFTRQTNTGGFAQEVQFMRAWNNATDGWSPWLPSGSWESVNTYRTGILRHNNSTNDDSVYPYVSYTKEKYRDAVAPGTYYTVGEISFRAGSANRYDPHSGDQLSKILGMVTNTATAGEYDGSLFLASRLRRADGTVSDSSILTINRDMGAEFTHAAKKVQINTGRVTADDFLQNTAQSGLANSSTRKDYVDSEVGTKVSKSGDTMTGALRISNNFHSVRDGIDKLTISTGTSDVYFRNGISSKVLQLKDNGSLEYSNQKIYHEGYKPTSTELGVVNIAGDVMTGNLVVDAGTTAEPQVGVRRSGRRLYMADNGVTVGLYNIIGESFINTFMISRNINDGNIIVGSDSNNTIIRGAGNLKHGTADIYTTDNRPSPADIGTMTTAQINTELAKQVSKTGDTMTGNLTAPKVLLSAAQGTEVNSAARRDFVISECAKQVTKTGDTMTGNLTAPKVLLSSAQGTEANSSTRKDYVDGLIAQQVSKTGDTMTGQLVLHTDVPIQLKSSTPGVARPQYIVANDSTGAQRWYVGQASANSADVLLNSTGNGTYLRLEANQISFNKNPISTAAQGAAAGSLVRRDFLESSLSIQTPSGALQIGGSANLNNYQTAGFYFQDSNASAGSGSNYPTAQAGSLVVTKAAGIIQEYTVYGTGARYIRTFYSPNWSAWAMTYDSLRPPSASAVGALPITGGTVNGNVTIVPSTAGQFRINLGGTYLEMGPKNSGYAHFTTNAGSGFYFYQPITCVGSISAAGLYDGGARVYSTNNPPPSAQAAGDQLAGASYSAIGQFAMMTVAVNIGARGPGFVTAGSNLRWCSAEGNNVSSSVPPGNWRLMGYVIEGTYARWNTSLWQRVS</sequence>
<dbReference type="OrthoDB" id="9810174at2"/>
<organism evidence="2 3">
    <name type="scientific">Aeromonas salmonicida subsp. pectinolytica 34mel</name>
    <dbReference type="NCBI Taxonomy" id="1324960"/>
    <lineage>
        <taxon>Bacteria</taxon>
        <taxon>Pseudomonadati</taxon>
        <taxon>Pseudomonadota</taxon>
        <taxon>Gammaproteobacteria</taxon>
        <taxon>Aeromonadales</taxon>
        <taxon>Aeromonadaceae</taxon>
        <taxon>Aeromonas</taxon>
    </lineage>
</organism>
<dbReference type="AlphaFoldDB" id="A0A2D1QH93"/>
<dbReference type="RefSeq" id="WP_080937919.1">
    <property type="nucleotide sequence ID" value="NZ_ARYZ02000042.1"/>
</dbReference>
<feature type="domain" description="Tail fibre protein gp37 trimerization region" evidence="1">
    <location>
        <begin position="782"/>
        <end position="848"/>
    </location>
</feature>